<evidence type="ECO:0000313" key="2">
    <source>
        <dbReference type="Proteomes" id="UP000324222"/>
    </source>
</evidence>
<reference evidence="1 2" key="1">
    <citation type="submission" date="2019-05" db="EMBL/GenBank/DDBJ databases">
        <title>Another draft genome of Portunus trituberculatus and its Hox gene families provides insights of decapod evolution.</title>
        <authorList>
            <person name="Jeong J.-H."/>
            <person name="Song I."/>
            <person name="Kim S."/>
            <person name="Choi T."/>
            <person name="Kim D."/>
            <person name="Ryu S."/>
            <person name="Kim W."/>
        </authorList>
    </citation>
    <scope>NUCLEOTIDE SEQUENCE [LARGE SCALE GENOMIC DNA]</scope>
    <source>
        <tissue evidence="1">Muscle</tissue>
    </source>
</reference>
<protein>
    <submittedName>
        <fullName evidence="1">Uncharacterized protein</fullName>
    </submittedName>
</protein>
<sequence>MQLFHTNRLLSKVLVPVAQCISDVGEGKGKPVSSYLEGLNNSLRLLASAVNYVNPLRHGSINVTRFAEQGSWGDPCSALRGCLHQGLSPMARPPDGPFSLHNQGQGPFLGLFRPKATPGEGGTAIQDLHPSNKWIHAVVHGKILEFPHPPTQMVLPRPFDLSVTDRSALNSVMPVE</sequence>
<keyword evidence="2" id="KW-1185">Reference proteome</keyword>
<gene>
    <name evidence="1" type="ORF">E2C01_038433</name>
</gene>
<dbReference type="AlphaFoldDB" id="A0A5B7FK46"/>
<name>A0A5B7FK46_PORTR</name>
<organism evidence="1 2">
    <name type="scientific">Portunus trituberculatus</name>
    <name type="common">Swimming crab</name>
    <name type="synonym">Neptunus trituberculatus</name>
    <dbReference type="NCBI Taxonomy" id="210409"/>
    <lineage>
        <taxon>Eukaryota</taxon>
        <taxon>Metazoa</taxon>
        <taxon>Ecdysozoa</taxon>
        <taxon>Arthropoda</taxon>
        <taxon>Crustacea</taxon>
        <taxon>Multicrustacea</taxon>
        <taxon>Malacostraca</taxon>
        <taxon>Eumalacostraca</taxon>
        <taxon>Eucarida</taxon>
        <taxon>Decapoda</taxon>
        <taxon>Pleocyemata</taxon>
        <taxon>Brachyura</taxon>
        <taxon>Eubrachyura</taxon>
        <taxon>Portunoidea</taxon>
        <taxon>Portunidae</taxon>
        <taxon>Portuninae</taxon>
        <taxon>Portunus</taxon>
    </lineage>
</organism>
<accession>A0A5B7FK46</accession>
<dbReference type="EMBL" id="VSRR010006422">
    <property type="protein sequence ID" value="MPC44754.1"/>
    <property type="molecule type" value="Genomic_DNA"/>
</dbReference>
<proteinExistence type="predicted"/>
<comment type="caution">
    <text evidence="1">The sequence shown here is derived from an EMBL/GenBank/DDBJ whole genome shotgun (WGS) entry which is preliminary data.</text>
</comment>
<evidence type="ECO:0000313" key="1">
    <source>
        <dbReference type="EMBL" id="MPC44754.1"/>
    </source>
</evidence>
<dbReference type="Proteomes" id="UP000324222">
    <property type="component" value="Unassembled WGS sequence"/>
</dbReference>